<name>A0A1B0BXI1_9MUSC</name>
<sequence>MSQLYVGDLLGFAHAIASATETLRDIDYILLFRCKNGLKDENLGLNWYDAQGFFNITTANVWKTCYLEEASPLRHKIMNNVLTIYQKLLTEVMLQPTQFLTVEFGYAVTQFGSFQQKQLYYKKTNLGLITLLSTQSQTQDDTVYGYNVIFPNHNSLSTVGKQAKECEAQECGVFCMMVLSSSLHHGCISSPEQIICIERAKYLDQVSKSSLGGRHNRNALQWETCAHDQ</sequence>
<organism evidence="1 2">
    <name type="scientific">Glossina palpalis gambiensis</name>
    <dbReference type="NCBI Taxonomy" id="67801"/>
    <lineage>
        <taxon>Eukaryota</taxon>
        <taxon>Metazoa</taxon>
        <taxon>Ecdysozoa</taxon>
        <taxon>Arthropoda</taxon>
        <taxon>Hexapoda</taxon>
        <taxon>Insecta</taxon>
        <taxon>Pterygota</taxon>
        <taxon>Neoptera</taxon>
        <taxon>Endopterygota</taxon>
        <taxon>Diptera</taxon>
        <taxon>Brachycera</taxon>
        <taxon>Muscomorpha</taxon>
        <taxon>Hippoboscoidea</taxon>
        <taxon>Glossinidae</taxon>
        <taxon>Glossina</taxon>
    </lineage>
</organism>
<dbReference type="EnsemblMetazoa" id="GPPI043488-RA">
    <property type="protein sequence ID" value="GPPI043488-PA"/>
    <property type="gene ID" value="GPPI043488"/>
</dbReference>
<reference evidence="1" key="2">
    <citation type="submission" date="2020-05" db="UniProtKB">
        <authorList>
            <consortium name="EnsemblMetazoa"/>
        </authorList>
    </citation>
    <scope>IDENTIFICATION</scope>
    <source>
        <strain evidence="1">IAEA</strain>
    </source>
</reference>
<evidence type="ECO:0000313" key="2">
    <source>
        <dbReference type="Proteomes" id="UP000092460"/>
    </source>
</evidence>
<keyword evidence="2" id="KW-1185">Reference proteome</keyword>
<evidence type="ECO:0000313" key="1">
    <source>
        <dbReference type="EnsemblMetazoa" id="GPPI043488-PA"/>
    </source>
</evidence>
<protein>
    <submittedName>
        <fullName evidence="1">Uncharacterized protein</fullName>
    </submittedName>
</protein>
<reference evidence="2" key="1">
    <citation type="submission" date="2015-01" db="EMBL/GenBank/DDBJ databases">
        <authorList>
            <person name="Aksoy S."/>
            <person name="Warren W."/>
            <person name="Wilson R.K."/>
        </authorList>
    </citation>
    <scope>NUCLEOTIDE SEQUENCE [LARGE SCALE GENOMIC DNA]</scope>
    <source>
        <strain evidence="2">IAEA</strain>
    </source>
</reference>
<accession>A0A1B0BXI1</accession>
<dbReference type="Proteomes" id="UP000092460">
    <property type="component" value="Unassembled WGS sequence"/>
</dbReference>
<dbReference type="AlphaFoldDB" id="A0A1B0BXI1"/>
<dbReference type="VEuPathDB" id="VectorBase:GPPI043488"/>
<proteinExistence type="predicted"/>
<dbReference type="EMBL" id="JXJN01022229">
    <property type="status" value="NOT_ANNOTATED_CDS"/>
    <property type="molecule type" value="Genomic_DNA"/>
</dbReference>